<dbReference type="PANTHER" id="PTHR22642:SF2">
    <property type="entry name" value="PROTEIN LONG AFTER FAR-RED 3"/>
    <property type="match status" value="1"/>
</dbReference>
<protein>
    <recommendedName>
        <fullName evidence="1">Amidohydrolase 3 domain-containing protein</fullName>
    </recommendedName>
</protein>
<dbReference type="RefSeq" id="WP_091259331.1">
    <property type="nucleotide sequence ID" value="NZ_FMCS01000001.1"/>
</dbReference>
<dbReference type="SUPFAM" id="SSF51338">
    <property type="entry name" value="Composite domain of metallo-dependent hydrolases"/>
    <property type="match status" value="1"/>
</dbReference>
<dbReference type="Gene3D" id="2.30.40.10">
    <property type="entry name" value="Urease, subunit C, domain 1"/>
    <property type="match status" value="1"/>
</dbReference>
<dbReference type="Pfam" id="PF07969">
    <property type="entry name" value="Amidohydro_3"/>
    <property type="match status" value="1"/>
</dbReference>
<dbReference type="EMBL" id="FMCS01000001">
    <property type="protein sequence ID" value="SCE74406.1"/>
    <property type="molecule type" value="Genomic_DNA"/>
</dbReference>
<dbReference type="InterPro" id="IPR032466">
    <property type="entry name" value="Metal_Hydrolase"/>
</dbReference>
<dbReference type="PANTHER" id="PTHR22642">
    <property type="entry name" value="IMIDAZOLONEPROPIONASE"/>
    <property type="match status" value="1"/>
</dbReference>
<dbReference type="Proteomes" id="UP000199629">
    <property type="component" value="Unassembled WGS sequence"/>
</dbReference>
<organism evidence="2 3">
    <name type="scientific">Micromonospora chaiyaphumensis</name>
    <dbReference type="NCBI Taxonomy" id="307119"/>
    <lineage>
        <taxon>Bacteria</taxon>
        <taxon>Bacillati</taxon>
        <taxon>Actinomycetota</taxon>
        <taxon>Actinomycetes</taxon>
        <taxon>Micromonosporales</taxon>
        <taxon>Micromonosporaceae</taxon>
        <taxon>Micromonospora</taxon>
    </lineage>
</organism>
<dbReference type="InterPro" id="IPR013108">
    <property type="entry name" value="Amidohydro_3"/>
</dbReference>
<dbReference type="Gene3D" id="3.20.20.140">
    <property type="entry name" value="Metal-dependent hydrolases"/>
    <property type="match status" value="1"/>
</dbReference>
<dbReference type="InterPro" id="IPR033932">
    <property type="entry name" value="YtcJ-like"/>
</dbReference>
<name>A0A1C4URS6_9ACTN</name>
<keyword evidence="3" id="KW-1185">Reference proteome</keyword>
<evidence type="ECO:0000313" key="2">
    <source>
        <dbReference type="EMBL" id="SCE74406.1"/>
    </source>
</evidence>
<proteinExistence type="predicted"/>
<dbReference type="SUPFAM" id="SSF51556">
    <property type="entry name" value="Metallo-dependent hydrolases"/>
    <property type="match status" value="1"/>
</dbReference>
<evidence type="ECO:0000259" key="1">
    <source>
        <dbReference type="Pfam" id="PF07969"/>
    </source>
</evidence>
<dbReference type="CDD" id="cd01300">
    <property type="entry name" value="YtcJ_like"/>
    <property type="match status" value="1"/>
</dbReference>
<feature type="domain" description="Amidohydrolase 3" evidence="1">
    <location>
        <begin position="50"/>
        <end position="517"/>
    </location>
</feature>
<dbReference type="AlphaFoldDB" id="A0A1C4URS6"/>
<reference evidence="3" key="1">
    <citation type="submission" date="2016-06" db="EMBL/GenBank/DDBJ databases">
        <authorList>
            <person name="Varghese N."/>
            <person name="Submissions Spin"/>
        </authorList>
    </citation>
    <scope>NUCLEOTIDE SEQUENCE [LARGE SCALE GENOMIC DNA]</scope>
    <source>
        <strain evidence="3">DSM 45246</strain>
    </source>
</reference>
<dbReference type="Gene3D" id="3.10.310.70">
    <property type="match status" value="1"/>
</dbReference>
<evidence type="ECO:0000313" key="3">
    <source>
        <dbReference type="Proteomes" id="UP000199629"/>
    </source>
</evidence>
<accession>A0A1C4URS6</accession>
<sequence>MSIRVYRNAAIHTGDRRNPVAEAMAVDGDRLLAVGGEAEVREAAGRGADLIDLEGAAVLPGLYDAHIHTAQYAQSRGAVDLRGARSLDEALAMVAAHAVRLRPGAWLFGGRWNSNTWDPPAQPDRYALDSVCPDLPVALPSVDGHTVWANSAALRLAGIDASTPDPVGGEIVRDASGGPTGILRETASDRLRDLMVSPDLRDLLRTGQEALLGLGLTSVHDIDGEDCRAAYLALRDAGELKLRVHKAIPMAHLEAAVAEGRRTGQGDDWIRTGPVKIFSDGALGSHTCHMSRPFAGEHGNVGIAVTPYEDLVEMFTRAAGAGIAVATHAIGDRANHLVIDAYEAAGRTPGLRHRIEHAQHLRPADLARMATLGIVASMQPVHCTSDIDLVDSLLAGHDLASYAWRGMLDAGVTLAFGSDAPVEDPNPFAALYAAVTRARPDGTPAGGWQPGQRLSMAEAISAHTLGAAAAAGEQDHKGTLAPGKLADFIAVDTDPYRESPEAVLRTAVLTTVVGGEIRWQQS</sequence>
<dbReference type="GO" id="GO:0016810">
    <property type="term" value="F:hydrolase activity, acting on carbon-nitrogen (but not peptide) bonds"/>
    <property type="evidence" value="ECO:0007669"/>
    <property type="project" value="InterPro"/>
</dbReference>
<gene>
    <name evidence="2" type="ORF">GA0070214_101953</name>
</gene>
<dbReference type="InterPro" id="IPR011059">
    <property type="entry name" value="Metal-dep_hydrolase_composite"/>
</dbReference>